<sequence>MTQISLNIKSKNNHYKIFKAVKIAFDKLNLNIQSTKGLPHRYSDGQIVTYILYDVKSSMFSLRELECRIKQDVVFRSIIQLNQVPDYSTFSLRTKILEKHIYYGIYVMFVKLINPETKLCAIDGSTLRISKYDSEAKFGKINKMCSTLEIRVNSFA</sequence>
<name>A0A1S8N607_CLOSA</name>
<dbReference type="Proteomes" id="UP000191154">
    <property type="component" value="Unassembled WGS sequence"/>
</dbReference>
<evidence type="ECO:0000313" key="2">
    <source>
        <dbReference type="Proteomes" id="UP000191154"/>
    </source>
</evidence>
<dbReference type="AlphaFoldDB" id="A0A1S8N607"/>
<accession>A0A1S8N607</accession>
<evidence type="ECO:0000313" key="1">
    <source>
        <dbReference type="EMBL" id="OOM11832.1"/>
    </source>
</evidence>
<gene>
    <name evidence="1" type="ORF">CLOSAC_22590</name>
</gene>
<organism evidence="1 2">
    <name type="scientific">Clostridium saccharobutylicum</name>
    <dbReference type="NCBI Taxonomy" id="169679"/>
    <lineage>
        <taxon>Bacteria</taxon>
        <taxon>Bacillati</taxon>
        <taxon>Bacillota</taxon>
        <taxon>Clostridia</taxon>
        <taxon>Eubacteriales</taxon>
        <taxon>Clostridiaceae</taxon>
        <taxon>Clostridium</taxon>
    </lineage>
</organism>
<proteinExistence type="predicted"/>
<comment type="caution">
    <text evidence="1">The sequence shown here is derived from an EMBL/GenBank/DDBJ whole genome shotgun (WGS) entry which is preliminary data.</text>
</comment>
<evidence type="ECO:0008006" key="3">
    <source>
        <dbReference type="Google" id="ProtNLM"/>
    </source>
</evidence>
<dbReference type="EMBL" id="LZYZ01000004">
    <property type="protein sequence ID" value="OOM11832.1"/>
    <property type="molecule type" value="Genomic_DNA"/>
</dbReference>
<dbReference type="RefSeq" id="WP_077865516.1">
    <property type="nucleotide sequence ID" value="NZ_LZYZ01000004.1"/>
</dbReference>
<protein>
    <recommendedName>
        <fullName evidence="3">Transposase InsH N-terminal domain-containing protein</fullName>
    </recommendedName>
</protein>
<reference evidence="1 2" key="1">
    <citation type="submission" date="2016-05" db="EMBL/GenBank/DDBJ databases">
        <title>Microbial solvent formation.</title>
        <authorList>
            <person name="Poehlein A."/>
            <person name="Montoya Solano J.D."/>
            <person name="Flitsch S."/>
            <person name="Krabben P."/>
            <person name="Duerre P."/>
            <person name="Daniel R."/>
        </authorList>
    </citation>
    <scope>NUCLEOTIDE SEQUENCE [LARGE SCALE GENOMIC DNA]</scope>
    <source>
        <strain evidence="1 2">L1-8</strain>
    </source>
</reference>